<organism evidence="2">
    <name type="scientific">Ignisphaera aggregans</name>
    <dbReference type="NCBI Taxonomy" id="334771"/>
    <lineage>
        <taxon>Archaea</taxon>
        <taxon>Thermoproteota</taxon>
        <taxon>Thermoprotei</taxon>
        <taxon>Desulfurococcales</taxon>
        <taxon>Desulfurococcaceae</taxon>
        <taxon>Ignisphaera</taxon>
    </lineage>
</organism>
<proteinExistence type="predicted"/>
<dbReference type="EMBL" id="DTAI01000197">
    <property type="protein sequence ID" value="HGN37208.1"/>
    <property type="molecule type" value="Genomic_DNA"/>
</dbReference>
<evidence type="ECO:0000256" key="1">
    <source>
        <dbReference type="SAM" id="Phobius"/>
    </source>
</evidence>
<name>A0A7J3I8Z1_9CREN</name>
<accession>A0A7J3I8Z1</accession>
<keyword evidence="1" id="KW-1133">Transmembrane helix</keyword>
<evidence type="ECO:0000313" key="2">
    <source>
        <dbReference type="EMBL" id="HGN37208.1"/>
    </source>
</evidence>
<feature type="transmembrane region" description="Helical" evidence="1">
    <location>
        <begin position="34"/>
        <end position="56"/>
    </location>
</feature>
<sequence length="62" mass="6819">MNGHGVLRTWLSIAILLLILSLITLPFQDVNSPSYVINVLALLISLLLLVLVIIAIKRRALS</sequence>
<protein>
    <submittedName>
        <fullName evidence="2">Uncharacterized protein</fullName>
    </submittedName>
</protein>
<feature type="transmembrane region" description="Helical" evidence="1">
    <location>
        <begin position="7"/>
        <end position="28"/>
    </location>
</feature>
<keyword evidence="1" id="KW-0812">Transmembrane</keyword>
<reference evidence="2" key="1">
    <citation type="journal article" date="2020" name="mSystems">
        <title>Genome- and Community-Level Interaction Insights into Carbon Utilization and Element Cycling Functions of Hydrothermarchaeota in Hydrothermal Sediment.</title>
        <authorList>
            <person name="Zhou Z."/>
            <person name="Liu Y."/>
            <person name="Xu W."/>
            <person name="Pan J."/>
            <person name="Luo Z.H."/>
            <person name="Li M."/>
        </authorList>
    </citation>
    <scope>NUCLEOTIDE SEQUENCE [LARGE SCALE GENOMIC DNA]</scope>
    <source>
        <strain evidence="2">SpSt-618</strain>
    </source>
</reference>
<dbReference type="AlphaFoldDB" id="A0A7J3I8Z1"/>
<keyword evidence="1" id="KW-0472">Membrane</keyword>
<gene>
    <name evidence="2" type="ORF">ENT87_06645</name>
</gene>
<comment type="caution">
    <text evidence="2">The sequence shown here is derived from an EMBL/GenBank/DDBJ whole genome shotgun (WGS) entry which is preliminary data.</text>
</comment>